<reference evidence="2 3" key="1">
    <citation type="submission" date="2016-07" db="EMBL/GenBank/DDBJ databases">
        <authorList>
            <person name="Sutton G."/>
            <person name="Brinkac L."/>
            <person name="Sanka R."/>
            <person name="Adams M."/>
            <person name="Lau E."/>
            <person name="Kumar A."/>
            <person name="Macaden R."/>
        </authorList>
    </citation>
    <scope>NUCLEOTIDE SEQUENCE [LARGE SCALE GENOMIC DNA]</scope>
    <source>
        <strain evidence="2 3">GA-0871</strain>
    </source>
</reference>
<dbReference type="InterPro" id="IPR055776">
    <property type="entry name" value="DUF7352"/>
</dbReference>
<evidence type="ECO:0000313" key="3">
    <source>
        <dbReference type="Proteomes" id="UP000187001"/>
    </source>
</evidence>
<accession>A0ABD6QTP5</accession>
<dbReference type="Pfam" id="PF24043">
    <property type="entry name" value="DUF7352"/>
    <property type="match status" value="1"/>
</dbReference>
<name>A0ABD6QTP5_MYCFO</name>
<dbReference type="RefSeq" id="WP_076202370.1">
    <property type="nucleotide sequence ID" value="NZ_MBER01000004.1"/>
</dbReference>
<dbReference type="Proteomes" id="UP000187001">
    <property type="component" value="Unassembled WGS sequence"/>
</dbReference>
<dbReference type="AlphaFoldDB" id="A0ABD6QTP5"/>
<dbReference type="EMBL" id="MBER01000004">
    <property type="protein sequence ID" value="OMC52529.1"/>
    <property type="molecule type" value="Genomic_DNA"/>
</dbReference>
<evidence type="ECO:0000313" key="2">
    <source>
        <dbReference type="EMBL" id="OMC52529.1"/>
    </source>
</evidence>
<sequence>MKTIYKYRIEPGVTVLALRGQILSVGVQGDDIMVWAVHDDSALERWARVSVMGTGHPFVDAPESDFVGTVFLGPLVFHVFATVGMIGEKLS</sequence>
<comment type="caution">
    <text evidence="2">The sequence shown here is derived from an EMBL/GenBank/DDBJ whole genome shotgun (WGS) entry which is preliminary data.</text>
</comment>
<organism evidence="2 3">
    <name type="scientific">Mycolicibacterium fortuitum</name>
    <name type="common">Mycobacterium fortuitum</name>
    <dbReference type="NCBI Taxonomy" id="1766"/>
    <lineage>
        <taxon>Bacteria</taxon>
        <taxon>Bacillati</taxon>
        <taxon>Actinomycetota</taxon>
        <taxon>Actinomycetes</taxon>
        <taxon>Mycobacteriales</taxon>
        <taxon>Mycobacteriaceae</taxon>
        <taxon>Mycolicibacterium</taxon>
    </lineage>
</organism>
<feature type="domain" description="DUF7352" evidence="1">
    <location>
        <begin position="1"/>
        <end position="82"/>
    </location>
</feature>
<gene>
    <name evidence="2" type="ORF">A5742_16400</name>
</gene>
<proteinExistence type="predicted"/>
<protein>
    <recommendedName>
        <fullName evidence="1">DUF7352 domain-containing protein</fullName>
    </recommendedName>
</protein>
<evidence type="ECO:0000259" key="1">
    <source>
        <dbReference type="Pfam" id="PF24043"/>
    </source>
</evidence>